<evidence type="ECO:0000313" key="4">
    <source>
        <dbReference type="EMBL" id="SKB97739.1"/>
    </source>
</evidence>
<dbReference type="SUPFAM" id="SSF55811">
    <property type="entry name" value="Nudix"/>
    <property type="match status" value="1"/>
</dbReference>
<organism evidence="4 5">
    <name type="scientific">Sphingobacterium nematocida</name>
    <dbReference type="NCBI Taxonomy" id="1513896"/>
    <lineage>
        <taxon>Bacteria</taxon>
        <taxon>Pseudomonadati</taxon>
        <taxon>Bacteroidota</taxon>
        <taxon>Sphingobacteriia</taxon>
        <taxon>Sphingobacteriales</taxon>
        <taxon>Sphingobacteriaceae</taxon>
        <taxon>Sphingobacterium</taxon>
    </lineage>
</organism>
<evidence type="ECO:0000256" key="2">
    <source>
        <dbReference type="ARBA" id="ARBA00022801"/>
    </source>
</evidence>
<sequence length="136" mass="15570">MYREITVAVAIVTDKEGNLLALRKKNASYFTLPGGKIDQQETPLKALIRELSEELNLAFNSCDFEFLGRHKTNAANEVNTSVEGYIFRLTKSIHQAVYPYNEIEEIAWLSKSSYKNYKLAHLLSEFALPKWLNNLV</sequence>
<dbReference type="InterPro" id="IPR020084">
    <property type="entry name" value="NUDIX_hydrolase_CS"/>
</dbReference>
<feature type="domain" description="Nudix hydrolase" evidence="3">
    <location>
        <begin position="2"/>
        <end position="133"/>
    </location>
</feature>
<dbReference type="AlphaFoldDB" id="A0A1T5FNI5"/>
<protein>
    <submittedName>
        <fullName evidence="4">NUDIX domain-containing protein</fullName>
    </submittedName>
</protein>
<keyword evidence="2" id="KW-0378">Hydrolase</keyword>
<proteinExistence type="predicted"/>
<gene>
    <name evidence="4" type="ORF">SAMN05660841_03418</name>
</gene>
<dbReference type="CDD" id="cd04690">
    <property type="entry name" value="NUDIX_Hydrolase"/>
    <property type="match status" value="1"/>
</dbReference>
<reference evidence="5" key="1">
    <citation type="submission" date="2017-02" db="EMBL/GenBank/DDBJ databases">
        <authorList>
            <person name="Varghese N."/>
            <person name="Submissions S."/>
        </authorList>
    </citation>
    <scope>NUCLEOTIDE SEQUENCE [LARGE SCALE GENOMIC DNA]</scope>
    <source>
        <strain evidence="5">DSM 24091</strain>
    </source>
</reference>
<dbReference type="Proteomes" id="UP000190150">
    <property type="component" value="Unassembled WGS sequence"/>
</dbReference>
<dbReference type="RefSeq" id="WP_079644902.1">
    <property type="nucleotide sequence ID" value="NZ_FUZF01000017.1"/>
</dbReference>
<dbReference type="PANTHER" id="PTHR43046">
    <property type="entry name" value="GDP-MANNOSE MANNOSYL HYDROLASE"/>
    <property type="match status" value="1"/>
</dbReference>
<evidence type="ECO:0000259" key="3">
    <source>
        <dbReference type="PROSITE" id="PS51462"/>
    </source>
</evidence>
<dbReference type="EMBL" id="FUZF01000017">
    <property type="protein sequence ID" value="SKB97739.1"/>
    <property type="molecule type" value="Genomic_DNA"/>
</dbReference>
<dbReference type="Pfam" id="PF00293">
    <property type="entry name" value="NUDIX"/>
    <property type="match status" value="1"/>
</dbReference>
<dbReference type="OrthoDB" id="9787880at2"/>
<dbReference type="InterPro" id="IPR000086">
    <property type="entry name" value="NUDIX_hydrolase_dom"/>
</dbReference>
<dbReference type="PROSITE" id="PS00893">
    <property type="entry name" value="NUDIX_BOX"/>
    <property type="match status" value="1"/>
</dbReference>
<accession>A0A1T5FNI5</accession>
<dbReference type="STRING" id="1513896.SAMN05660841_03418"/>
<dbReference type="Gene3D" id="3.90.79.10">
    <property type="entry name" value="Nucleoside Triphosphate Pyrophosphohydrolase"/>
    <property type="match status" value="1"/>
</dbReference>
<dbReference type="PANTHER" id="PTHR43046:SF2">
    <property type="entry name" value="8-OXO-DGTP DIPHOSPHATASE-RELATED"/>
    <property type="match status" value="1"/>
</dbReference>
<keyword evidence="5" id="KW-1185">Reference proteome</keyword>
<comment type="cofactor">
    <cofactor evidence="1">
        <name>Mg(2+)</name>
        <dbReference type="ChEBI" id="CHEBI:18420"/>
    </cofactor>
</comment>
<dbReference type="InterPro" id="IPR015797">
    <property type="entry name" value="NUDIX_hydrolase-like_dom_sf"/>
</dbReference>
<dbReference type="GO" id="GO:0016787">
    <property type="term" value="F:hydrolase activity"/>
    <property type="evidence" value="ECO:0007669"/>
    <property type="project" value="UniProtKB-KW"/>
</dbReference>
<evidence type="ECO:0000256" key="1">
    <source>
        <dbReference type="ARBA" id="ARBA00001946"/>
    </source>
</evidence>
<dbReference type="PROSITE" id="PS51462">
    <property type="entry name" value="NUDIX"/>
    <property type="match status" value="1"/>
</dbReference>
<name>A0A1T5FNI5_9SPHI</name>
<evidence type="ECO:0000313" key="5">
    <source>
        <dbReference type="Proteomes" id="UP000190150"/>
    </source>
</evidence>